<dbReference type="RefSeq" id="WP_270681251.1">
    <property type="nucleotide sequence ID" value="NZ_JAQFWP010000096.1"/>
</dbReference>
<keyword evidence="8" id="KW-0963">Cytoplasm</keyword>
<dbReference type="InterPro" id="IPR011356">
    <property type="entry name" value="Leucine_aapep/pepB"/>
</dbReference>
<dbReference type="Pfam" id="PF00883">
    <property type="entry name" value="Peptidase_M17"/>
    <property type="match status" value="1"/>
</dbReference>
<feature type="binding site" evidence="8">
    <location>
        <position position="345"/>
    </location>
    <ligand>
        <name>Mn(2+)</name>
        <dbReference type="ChEBI" id="CHEBI:29035"/>
        <label>1</label>
    </ligand>
</feature>
<dbReference type="InterPro" id="IPR043472">
    <property type="entry name" value="Macro_dom-like"/>
</dbReference>
<evidence type="ECO:0000256" key="8">
    <source>
        <dbReference type="HAMAP-Rule" id="MF_00181"/>
    </source>
</evidence>
<protein>
    <recommendedName>
        <fullName evidence="8">Probable cytosol aminopeptidase</fullName>
        <ecNumber evidence="8">3.4.11.1</ecNumber>
    </recommendedName>
    <alternativeName>
        <fullName evidence="8">Leucine aminopeptidase</fullName>
        <shortName evidence="8">LAP</shortName>
        <ecNumber evidence="8">3.4.11.10</ecNumber>
    </alternativeName>
    <alternativeName>
        <fullName evidence="8">Leucyl aminopeptidase</fullName>
    </alternativeName>
</protein>
<evidence type="ECO:0000256" key="4">
    <source>
        <dbReference type="ARBA" id="ARBA00022438"/>
    </source>
</evidence>
<name>A0ABT4TVF4_9ACTN</name>
<feature type="binding site" evidence="8">
    <location>
        <position position="263"/>
    </location>
    <ligand>
        <name>Mn(2+)</name>
        <dbReference type="ChEBI" id="CHEBI:29035"/>
        <label>2</label>
    </ligand>
</feature>
<comment type="subcellular location">
    <subcellularLocation>
        <location evidence="8">Cytoplasm</location>
    </subcellularLocation>
</comment>
<evidence type="ECO:0000313" key="10">
    <source>
        <dbReference type="EMBL" id="MDA2808663.1"/>
    </source>
</evidence>
<dbReference type="Proteomes" id="UP001165685">
    <property type="component" value="Unassembled WGS sequence"/>
</dbReference>
<feature type="active site" evidence="8">
    <location>
        <position position="349"/>
    </location>
</feature>
<dbReference type="SUPFAM" id="SSF52949">
    <property type="entry name" value="Macro domain-like"/>
    <property type="match status" value="1"/>
</dbReference>
<evidence type="ECO:0000256" key="1">
    <source>
        <dbReference type="ARBA" id="ARBA00000135"/>
    </source>
</evidence>
<dbReference type="Gene3D" id="3.40.630.10">
    <property type="entry name" value="Zn peptidases"/>
    <property type="match status" value="1"/>
</dbReference>
<feature type="binding site" evidence="8">
    <location>
        <position position="268"/>
    </location>
    <ligand>
        <name>Mn(2+)</name>
        <dbReference type="ChEBI" id="CHEBI:29035"/>
        <label>2</label>
    </ligand>
</feature>
<dbReference type="PROSITE" id="PS00631">
    <property type="entry name" value="CYTOSOL_AP"/>
    <property type="match status" value="1"/>
</dbReference>
<comment type="caution">
    <text evidence="10">The sequence shown here is derived from an EMBL/GenBank/DDBJ whole genome shotgun (WGS) entry which is preliminary data.</text>
</comment>
<dbReference type="PRINTS" id="PR00481">
    <property type="entry name" value="LAMNOPPTDASE"/>
</dbReference>
<keyword evidence="8" id="KW-0479">Metal-binding</keyword>
<keyword evidence="8" id="KW-0464">Manganese</keyword>
<keyword evidence="11" id="KW-1185">Reference proteome</keyword>
<proteinExistence type="inferred from homology"/>
<comment type="function">
    <text evidence="7 8">Presumably involved in the processing and regular turnover of intracellular proteins. Catalyzes the removal of unsubstituted N-terminal amino acids from various peptides.</text>
</comment>
<dbReference type="PANTHER" id="PTHR11963">
    <property type="entry name" value="LEUCINE AMINOPEPTIDASE-RELATED"/>
    <property type="match status" value="1"/>
</dbReference>
<keyword evidence="6 8" id="KW-0378">Hydrolase</keyword>
<accession>A0ABT4TVF4</accession>
<evidence type="ECO:0000313" key="11">
    <source>
        <dbReference type="Proteomes" id="UP001165685"/>
    </source>
</evidence>
<evidence type="ECO:0000256" key="7">
    <source>
        <dbReference type="ARBA" id="ARBA00049972"/>
    </source>
</evidence>
<dbReference type="PANTHER" id="PTHR11963:SF23">
    <property type="entry name" value="CYTOSOL AMINOPEPTIDASE"/>
    <property type="match status" value="1"/>
</dbReference>
<feature type="binding site" evidence="8">
    <location>
        <position position="347"/>
    </location>
    <ligand>
        <name>Mn(2+)</name>
        <dbReference type="ChEBI" id="CHEBI:29035"/>
        <label>2</label>
    </ligand>
</feature>
<dbReference type="InterPro" id="IPR000819">
    <property type="entry name" value="Peptidase_M17_C"/>
</dbReference>
<evidence type="ECO:0000256" key="2">
    <source>
        <dbReference type="ARBA" id="ARBA00000967"/>
    </source>
</evidence>
<feature type="binding site" evidence="8">
    <location>
        <position position="286"/>
    </location>
    <ligand>
        <name>Mn(2+)</name>
        <dbReference type="ChEBI" id="CHEBI:29035"/>
        <label>2</label>
    </ligand>
</feature>
<dbReference type="InterPro" id="IPR008283">
    <property type="entry name" value="Peptidase_M17_N"/>
</dbReference>
<reference evidence="10" key="1">
    <citation type="submission" date="2023-01" db="EMBL/GenBank/DDBJ databases">
        <title>Draft genome sequence of Nocardiopsis sp. LSu2-4 isolated from halophytes.</title>
        <authorList>
            <person name="Duangmal K."/>
            <person name="Chantavorakit T."/>
        </authorList>
    </citation>
    <scope>NUCLEOTIDE SEQUENCE</scope>
    <source>
        <strain evidence="10">LSu2-4</strain>
    </source>
</reference>
<dbReference type="GO" id="GO:0004177">
    <property type="term" value="F:aminopeptidase activity"/>
    <property type="evidence" value="ECO:0007669"/>
    <property type="project" value="UniProtKB-KW"/>
</dbReference>
<dbReference type="Pfam" id="PF02789">
    <property type="entry name" value="Peptidase_M17_N"/>
    <property type="match status" value="1"/>
</dbReference>
<dbReference type="SUPFAM" id="SSF53187">
    <property type="entry name" value="Zn-dependent exopeptidases"/>
    <property type="match status" value="1"/>
</dbReference>
<organism evidence="10 11">
    <name type="scientific">Nocardiopsis suaedae</name>
    <dbReference type="NCBI Taxonomy" id="3018444"/>
    <lineage>
        <taxon>Bacteria</taxon>
        <taxon>Bacillati</taxon>
        <taxon>Actinomycetota</taxon>
        <taxon>Actinomycetes</taxon>
        <taxon>Streptosporangiales</taxon>
        <taxon>Nocardiopsidaceae</taxon>
        <taxon>Nocardiopsis</taxon>
    </lineage>
</organism>
<dbReference type="NCBIfam" id="NF002073">
    <property type="entry name" value="PRK00913.1-2"/>
    <property type="match status" value="1"/>
</dbReference>
<evidence type="ECO:0000259" key="9">
    <source>
        <dbReference type="PROSITE" id="PS00631"/>
    </source>
</evidence>
<dbReference type="HAMAP" id="MF_00181">
    <property type="entry name" value="Cytosol_peptidase_M17"/>
    <property type="match status" value="1"/>
</dbReference>
<comment type="cofactor">
    <cofactor evidence="8">
        <name>Mn(2+)</name>
        <dbReference type="ChEBI" id="CHEBI:29035"/>
    </cofactor>
    <text evidence="8">Binds 2 manganese ions per subunit.</text>
</comment>
<dbReference type="Gene3D" id="3.40.220.10">
    <property type="entry name" value="Leucine Aminopeptidase, subunit E, domain 1"/>
    <property type="match status" value="1"/>
</dbReference>
<feature type="domain" description="Cytosol aminopeptidase" evidence="9">
    <location>
        <begin position="343"/>
        <end position="350"/>
    </location>
</feature>
<comment type="catalytic activity">
    <reaction evidence="2 8">
        <text>Release of an N-terminal amino acid, preferentially leucine, but not glutamic or aspartic acids.</text>
        <dbReference type="EC" id="3.4.11.10"/>
    </reaction>
</comment>
<evidence type="ECO:0000256" key="5">
    <source>
        <dbReference type="ARBA" id="ARBA00022670"/>
    </source>
</evidence>
<dbReference type="EC" id="3.4.11.1" evidence="8"/>
<evidence type="ECO:0000256" key="6">
    <source>
        <dbReference type="ARBA" id="ARBA00022801"/>
    </source>
</evidence>
<dbReference type="EMBL" id="JAQFWP010000096">
    <property type="protein sequence ID" value="MDA2808663.1"/>
    <property type="molecule type" value="Genomic_DNA"/>
</dbReference>
<keyword evidence="4 8" id="KW-0031">Aminopeptidase</keyword>
<feature type="binding site" evidence="8">
    <location>
        <position position="268"/>
    </location>
    <ligand>
        <name>Mn(2+)</name>
        <dbReference type="ChEBI" id="CHEBI:29035"/>
        <label>1</label>
    </ligand>
</feature>
<sequence length="502" mass="50392">MSTSLSVITESPCSLDADAVVVGYHSGADGPEPASGAHDVEAAYPGGLARTLSLLGASGALEEVHSLPSAGATTAPVVLAVGLGPAPDGGAPDPDHVARAAGAALRARPAEAARVVLALPAGSAELAGAAATGAILGDYAFTRYRTGEDAERTPASSFQVVSAADGAAAAVERAEPVAASVNLVRDLVNTAPADLVPEDLAGVAEEVAREHGLQVQTLDEKELAEGGYGGLIGVGQGSANPPRLVRLSYTHPEASSTVAFVGKGITFDSGGLSLKPAGAMDWMKSDMGGAAAVLGAMRAIGVLKPKVNAVAYLAIAENMPSGTAQRPSDVLTMYGGKTVEVLNTDAEGRLVMADALVRAQEDGPDLLVDVATLTGAQLVALGTRVFAVMASDDGTRASVTASADAAGEAAWPMPLPEELRKGLDSSVADIANVAGERWGGMLSAGVFLKEFIDDGQRWAHLDIAGPSFNQGGPHGYTPKGGTGAATRTLVRIAEDLAGGAQT</sequence>
<evidence type="ECO:0000256" key="3">
    <source>
        <dbReference type="ARBA" id="ARBA00009528"/>
    </source>
</evidence>
<feature type="active site" evidence="8">
    <location>
        <position position="275"/>
    </location>
</feature>
<dbReference type="CDD" id="cd00433">
    <property type="entry name" value="Peptidase_M17"/>
    <property type="match status" value="1"/>
</dbReference>
<comment type="similarity">
    <text evidence="3 8">Belongs to the peptidase M17 family.</text>
</comment>
<feature type="binding site" evidence="8">
    <location>
        <position position="347"/>
    </location>
    <ligand>
        <name>Mn(2+)</name>
        <dbReference type="ChEBI" id="CHEBI:29035"/>
        <label>1</label>
    </ligand>
</feature>
<dbReference type="InterPro" id="IPR023042">
    <property type="entry name" value="Peptidase_M17_leu_NH2_pept"/>
</dbReference>
<comment type="catalytic activity">
    <reaction evidence="1 8">
        <text>Release of an N-terminal amino acid, Xaa-|-Yaa-, in which Xaa is preferably Leu, but may be other amino acids including Pro although not Arg or Lys, and Yaa may be Pro. Amino acid amides and methyl esters are also readily hydrolyzed, but rates on arylamides are exceedingly low.</text>
        <dbReference type="EC" id="3.4.11.1"/>
    </reaction>
</comment>
<dbReference type="EC" id="3.4.11.10" evidence="8"/>
<keyword evidence="5 8" id="KW-0645">Protease</keyword>
<gene>
    <name evidence="8" type="primary">pepA</name>
    <name evidence="10" type="ORF">O4U47_29430</name>
</gene>